<evidence type="ECO:0000313" key="2">
    <source>
        <dbReference type="Proteomes" id="UP000294914"/>
    </source>
</evidence>
<name>A0A4R8IPP6_9GAMM</name>
<comment type="caution">
    <text evidence="1">The sequence shown here is derived from an EMBL/GenBank/DDBJ whole genome shotgun (WGS) entry which is preliminary data.</text>
</comment>
<dbReference type="RefSeq" id="WP_134082184.1">
    <property type="nucleotide sequence ID" value="NZ_SOQX01000002.1"/>
</dbReference>
<dbReference type="Proteomes" id="UP000294914">
    <property type="component" value="Unassembled WGS sequence"/>
</dbReference>
<dbReference type="EMBL" id="SOQX01000002">
    <property type="protein sequence ID" value="TDY02911.1"/>
    <property type="molecule type" value="Genomic_DNA"/>
</dbReference>
<reference evidence="1 2" key="1">
    <citation type="submission" date="2019-03" db="EMBL/GenBank/DDBJ databases">
        <title>Genomic Encyclopedia of Type Strains, Phase IV (KMG-IV): sequencing the most valuable type-strain genomes for metagenomic binning, comparative biology and taxonomic classification.</title>
        <authorList>
            <person name="Goeker M."/>
        </authorList>
    </citation>
    <scope>NUCLEOTIDE SEQUENCE [LARGE SCALE GENOMIC DNA]</scope>
    <source>
        <strain evidence="1 2">DSM 16326</strain>
    </source>
</reference>
<proteinExistence type="predicted"/>
<keyword evidence="2" id="KW-1185">Reference proteome</keyword>
<organism evidence="1 2">
    <name type="scientific">Thiohalophilus thiocyanatoxydans</name>
    <dbReference type="NCBI Taxonomy" id="381308"/>
    <lineage>
        <taxon>Bacteria</taxon>
        <taxon>Pseudomonadati</taxon>
        <taxon>Pseudomonadota</taxon>
        <taxon>Gammaproteobacteria</taxon>
        <taxon>Thiohalomonadales</taxon>
        <taxon>Thiohalophilaceae</taxon>
        <taxon>Thiohalophilus</taxon>
    </lineage>
</organism>
<dbReference type="AlphaFoldDB" id="A0A4R8IPP6"/>
<gene>
    <name evidence="1" type="ORF">EDC23_1295</name>
</gene>
<protein>
    <submittedName>
        <fullName evidence="1">Uncharacterized protein</fullName>
    </submittedName>
</protein>
<accession>A0A4R8IPP6</accession>
<evidence type="ECO:0000313" key="1">
    <source>
        <dbReference type="EMBL" id="TDY02911.1"/>
    </source>
</evidence>
<sequence>MLVTDGNNELLLWFHRHSDYWEATLLDSIKTENHRAYGVNPLDLRIHLRGNTVLYGREGSEAITGYEWDEQRHVFLPFTVSGN</sequence>